<dbReference type="EMBL" id="CP034298">
    <property type="protein sequence ID" value="QHH10972.1"/>
    <property type="molecule type" value="Genomic_DNA"/>
</dbReference>
<dbReference type="InterPro" id="IPR025827">
    <property type="entry name" value="Zn_ribbon_recom_dom"/>
</dbReference>
<reference evidence="8 9" key="2">
    <citation type="submission" date="2018-12" db="EMBL/GenBank/DDBJ databases">
        <title>Genomic insights into the evolutionary origins and pathogenicity of five Vibrio parahaemolyticus strains isolated from the shrimp with acute hepatopancreatic necrosis disease (AHPND).</title>
        <authorList>
            <person name="Yang Q."/>
            <person name="Dong X."/>
            <person name="Xie G."/>
            <person name="Fu S."/>
            <person name="Zou P."/>
            <person name="Sun J."/>
            <person name="Wang Y."/>
            <person name="Huang J."/>
        </authorList>
    </citation>
    <scope>NUCLEOTIDE SEQUENCE [LARGE SCALE GENOMIC DNA]</scope>
    <source>
        <strain evidence="8 9">20160303005-1</strain>
    </source>
</reference>
<evidence type="ECO:0000256" key="1">
    <source>
        <dbReference type="ARBA" id="ARBA00023125"/>
    </source>
</evidence>
<dbReference type="SMART" id="SM00857">
    <property type="entry name" value="Resolvase"/>
    <property type="match status" value="1"/>
</dbReference>
<evidence type="ECO:0000313" key="7">
    <source>
        <dbReference type="EMBL" id="HAS6679611.1"/>
    </source>
</evidence>
<dbReference type="Proteomes" id="UP000856022">
    <property type="component" value="Unassembled WGS sequence"/>
</dbReference>
<dbReference type="InterPro" id="IPR006119">
    <property type="entry name" value="Resolv_N"/>
</dbReference>
<evidence type="ECO:0000313" key="8">
    <source>
        <dbReference type="EMBL" id="QHH10972.1"/>
    </source>
</evidence>
<evidence type="ECO:0000259" key="5">
    <source>
        <dbReference type="PROSITE" id="PS51736"/>
    </source>
</evidence>
<evidence type="ECO:0000313" key="9">
    <source>
        <dbReference type="Proteomes" id="UP000464718"/>
    </source>
</evidence>
<accession>A0A7Z2RQ42</accession>
<dbReference type="Pfam" id="PF07508">
    <property type="entry name" value="Recombinase"/>
    <property type="match status" value="1"/>
</dbReference>
<reference evidence="7" key="3">
    <citation type="submission" date="2019-12" db="EMBL/GenBank/DDBJ databases">
        <authorList>
            <consortium name="NCBI Pathogen Detection Project"/>
        </authorList>
    </citation>
    <scope>NUCLEOTIDE SEQUENCE</scope>
    <source>
        <strain evidence="7">1930</strain>
    </source>
</reference>
<dbReference type="GO" id="GO:0003677">
    <property type="term" value="F:DNA binding"/>
    <property type="evidence" value="ECO:0007669"/>
    <property type="project" value="UniProtKB-KW"/>
</dbReference>
<proteinExistence type="predicted"/>
<dbReference type="InterPro" id="IPR050639">
    <property type="entry name" value="SSR_resolvase"/>
</dbReference>
<protein>
    <submittedName>
        <fullName evidence="8">Recombinase family protein</fullName>
    </submittedName>
</protein>
<reference evidence="7" key="1">
    <citation type="journal article" date="2018" name="Genome Biol.">
        <title>SKESA: strategic k-mer extension for scrupulous assemblies.</title>
        <authorList>
            <person name="Souvorov A."/>
            <person name="Agarwala R."/>
            <person name="Lipman D.J."/>
        </authorList>
    </citation>
    <scope>NUCLEOTIDE SEQUENCE</scope>
    <source>
        <strain evidence="7">1930</strain>
    </source>
</reference>
<name>A0A7Z2RQ42_VIBPH</name>
<evidence type="ECO:0000259" key="6">
    <source>
        <dbReference type="PROSITE" id="PS51737"/>
    </source>
</evidence>
<evidence type="ECO:0000256" key="3">
    <source>
        <dbReference type="SAM" id="Coils"/>
    </source>
</evidence>
<feature type="region of interest" description="Disordered" evidence="4">
    <location>
        <begin position="151"/>
        <end position="178"/>
    </location>
</feature>
<feature type="domain" description="Resolvase/invertase-type recombinase catalytic" evidence="5">
    <location>
        <begin position="5"/>
        <end position="164"/>
    </location>
</feature>
<keyword evidence="3" id="KW-0175">Coiled coil</keyword>
<dbReference type="Pfam" id="PF13408">
    <property type="entry name" value="Zn_ribbon_recom"/>
    <property type="match status" value="1"/>
</dbReference>
<sequence>MKQTLAYSYVRFSSPEQAKGDSFRRQTEAARKYCNKHGLELADLRFHDLGISGYKGNHFTQGALGDFVEAIEQGKVRGGSYLIVESLDRLSREEVDIAFSRFASILRADIKIVTLQDGKVFSRASLKNTTDILVSILVMLRAFEESESKANRIREARDEKHRQARENKKPTGYRPPDWVRTVKDADSGKPKYELIPERAEVIKRIYHLNNSGMGAIVIARLLNEERIPPWGRSKTGWQTSYIKKILKARTVLGEYQPHIVTNRVREAVGEPVFGFYPAVIDPNTFKLAQMTMTARDKRSGGVRKDKVNNLFTGLAKCKHCGNTMHFVDKGKPPKGNQYLLCSLAKTGAVHNGVSCKRASIRYQQTEDAILTVAATLNLKFEPPTNKGEVERLQSQLSEVHADLGTAEEAIVRITNAIAELPDSSGLIAKLAELELQKREKKSEYQAIENRIDELNLVPQASSVWNELQQELKVFREDASDRTNVKLRTKINNQLLNSIDRIEFDNHAKIVTIHIDSKRIVEIRFEEKMKGYTVKPSWDNREFFPNTFIIKEQIRKVHYEKEQ</sequence>
<dbReference type="PANTHER" id="PTHR30461:SF2">
    <property type="entry name" value="SERINE RECOMBINASE PINE-RELATED"/>
    <property type="match status" value="1"/>
</dbReference>
<dbReference type="Gene3D" id="3.90.1750.20">
    <property type="entry name" value="Putative Large Serine Recombinase, Chain B, Domain 2"/>
    <property type="match status" value="1"/>
</dbReference>
<dbReference type="EMBL" id="DACQKT010000016">
    <property type="protein sequence ID" value="HAS6679611.1"/>
    <property type="molecule type" value="Genomic_DNA"/>
</dbReference>
<dbReference type="InterPro" id="IPR011109">
    <property type="entry name" value="DNA_bind_recombinase_dom"/>
</dbReference>
<feature type="domain" description="Recombinase" evidence="6">
    <location>
        <begin position="170"/>
        <end position="298"/>
    </location>
</feature>
<gene>
    <name evidence="8" type="ORF">EHC69_17495</name>
    <name evidence="7" type="ORF">I7278_22765</name>
</gene>
<dbReference type="Pfam" id="PF00239">
    <property type="entry name" value="Resolvase"/>
    <property type="match status" value="1"/>
</dbReference>
<evidence type="ECO:0000256" key="2">
    <source>
        <dbReference type="ARBA" id="ARBA00023172"/>
    </source>
</evidence>
<feature type="compositionally biased region" description="Basic and acidic residues" evidence="4">
    <location>
        <begin position="151"/>
        <end position="169"/>
    </location>
</feature>
<dbReference type="RefSeq" id="WP_114867942.1">
    <property type="nucleotide sequence ID" value="NZ_CP034298.1"/>
</dbReference>
<feature type="coiled-coil region" evidence="3">
    <location>
        <begin position="389"/>
        <end position="457"/>
    </location>
</feature>
<dbReference type="SUPFAM" id="SSF53041">
    <property type="entry name" value="Resolvase-like"/>
    <property type="match status" value="1"/>
</dbReference>
<keyword evidence="2" id="KW-0233">DNA recombination</keyword>
<dbReference type="InterPro" id="IPR038109">
    <property type="entry name" value="DNA_bind_recomb_sf"/>
</dbReference>
<dbReference type="GO" id="GO:0000150">
    <property type="term" value="F:DNA strand exchange activity"/>
    <property type="evidence" value="ECO:0007669"/>
    <property type="project" value="InterPro"/>
</dbReference>
<dbReference type="PROSITE" id="PS51737">
    <property type="entry name" value="RECOMBINASE_DNA_BIND"/>
    <property type="match status" value="1"/>
</dbReference>
<dbReference type="Gene3D" id="3.40.50.1390">
    <property type="entry name" value="Resolvase, N-terminal catalytic domain"/>
    <property type="match status" value="1"/>
</dbReference>
<dbReference type="CDD" id="cd00338">
    <property type="entry name" value="Ser_Recombinase"/>
    <property type="match status" value="1"/>
</dbReference>
<dbReference type="PROSITE" id="PS51736">
    <property type="entry name" value="RECOMBINASES_3"/>
    <property type="match status" value="1"/>
</dbReference>
<dbReference type="AlphaFoldDB" id="A0A7Z2RQ42"/>
<dbReference type="Proteomes" id="UP000464718">
    <property type="component" value="Chromosome i"/>
</dbReference>
<organism evidence="7">
    <name type="scientific">Vibrio parahaemolyticus</name>
    <dbReference type="NCBI Taxonomy" id="670"/>
    <lineage>
        <taxon>Bacteria</taxon>
        <taxon>Pseudomonadati</taxon>
        <taxon>Pseudomonadota</taxon>
        <taxon>Gammaproteobacteria</taxon>
        <taxon>Vibrionales</taxon>
        <taxon>Vibrionaceae</taxon>
        <taxon>Vibrio</taxon>
    </lineage>
</organism>
<dbReference type="PANTHER" id="PTHR30461">
    <property type="entry name" value="DNA-INVERTASE FROM LAMBDOID PROPHAGE"/>
    <property type="match status" value="1"/>
</dbReference>
<evidence type="ECO:0000256" key="4">
    <source>
        <dbReference type="SAM" id="MobiDB-lite"/>
    </source>
</evidence>
<dbReference type="InterPro" id="IPR036162">
    <property type="entry name" value="Resolvase-like_N_sf"/>
</dbReference>
<keyword evidence="1" id="KW-0238">DNA-binding</keyword>